<protein>
    <submittedName>
        <fullName evidence="2">Uncharacterized protein</fullName>
    </submittedName>
</protein>
<feature type="compositionally biased region" description="Basic residues" evidence="1">
    <location>
        <begin position="75"/>
        <end position="92"/>
    </location>
</feature>
<sequence length="92" mass="9906">MREKGWDEGCSPKAKKRFAYPSPQPLSRKGRGAKSAPTGDSSPARPRSAQGRAKAVAGTGGANPPVIRRSWSSTGRRRPRSACRPCSCRRRG</sequence>
<evidence type="ECO:0000256" key="1">
    <source>
        <dbReference type="SAM" id="MobiDB-lite"/>
    </source>
</evidence>
<feature type="region of interest" description="Disordered" evidence="1">
    <location>
        <begin position="1"/>
        <end position="92"/>
    </location>
</feature>
<keyword evidence="3" id="KW-1185">Reference proteome</keyword>
<comment type="caution">
    <text evidence="2">The sequence shown here is derived from an EMBL/GenBank/DDBJ whole genome shotgun (WGS) entry which is preliminary data.</text>
</comment>
<reference evidence="2 3" key="1">
    <citation type="submission" date="2018-12" db="EMBL/GenBank/DDBJ databases">
        <authorList>
            <person name="Yang Y."/>
        </authorList>
    </citation>
    <scope>NUCLEOTIDE SEQUENCE [LARGE SCALE GENOMIC DNA]</scope>
    <source>
        <strain evidence="2 3">GSF71</strain>
    </source>
</reference>
<accession>A0A3S0VLF3</accession>
<dbReference type="EMBL" id="RZIJ01000001">
    <property type="protein sequence ID" value="RUQ75863.1"/>
    <property type="molecule type" value="Genomic_DNA"/>
</dbReference>
<organism evidence="2 3">
    <name type="scientific">Azospirillum doebereinerae</name>
    <dbReference type="NCBI Taxonomy" id="92933"/>
    <lineage>
        <taxon>Bacteria</taxon>
        <taxon>Pseudomonadati</taxon>
        <taxon>Pseudomonadota</taxon>
        <taxon>Alphaproteobacteria</taxon>
        <taxon>Rhodospirillales</taxon>
        <taxon>Azospirillaceae</taxon>
        <taxon>Azospirillum</taxon>
    </lineage>
</organism>
<gene>
    <name evidence="2" type="ORF">EJ913_01755</name>
</gene>
<dbReference type="Proteomes" id="UP000280346">
    <property type="component" value="Unassembled WGS sequence"/>
</dbReference>
<proteinExistence type="predicted"/>
<name>A0A3S0VLF3_9PROT</name>
<evidence type="ECO:0000313" key="2">
    <source>
        <dbReference type="EMBL" id="RUQ75863.1"/>
    </source>
</evidence>
<dbReference type="AlphaFoldDB" id="A0A3S0VLF3"/>
<evidence type="ECO:0000313" key="3">
    <source>
        <dbReference type="Proteomes" id="UP000280346"/>
    </source>
</evidence>